<sequence>MLCIKVELNVFNNEDVSCIKRQFPGQKYNVDVPTTEVFNPILEKGGFFRRGIVIGWSENNG</sequence>
<protein>
    <submittedName>
        <fullName evidence="1">Uncharacterized protein</fullName>
    </submittedName>
</protein>
<organism evidence="1 2">
    <name type="scientific">Syntrophaceticus schinkii</name>
    <dbReference type="NCBI Taxonomy" id="499207"/>
    <lineage>
        <taxon>Bacteria</taxon>
        <taxon>Bacillati</taxon>
        <taxon>Bacillota</taxon>
        <taxon>Clostridia</taxon>
        <taxon>Thermoanaerobacterales</taxon>
        <taxon>Thermoanaerobacterales Family III. Incertae Sedis</taxon>
        <taxon>Syntrophaceticus</taxon>
    </lineage>
</organism>
<evidence type="ECO:0000313" key="2">
    <source>
        <dbReference type="Proteomes" id="UP000046155"/>
    </source>
</evidence>
<dbReference type="EMBL" id="CDRZ01000251">
    <property type="protein sequence ID" value="CEO89619.1"/>
    <property type="molecule type" value="Genomic_DNA"/>
</dbReference>
<keyword evidence="2" id="KW-1185">Reference proteome</keyword>
<dbReference type="Proteomes" id="UP000046155">
    <property type="component" value="Unassembled WGS sequence"/>
</dbReference>
<dbReference type="AlphaFoldDB" id="A0A0B7MG75"/>
<name>A0A0B7MG75_9FIRM</name>
<proteinExistence type="predicted"/>
<evidence type="ECO:0000313" key="1">
    <source>
        <dbReference type="EMBL" id="CEO89619.1"/>
    </source>
</evidence>
<gene>
    <name evidence="1" type="ORF">SSCH_530007</name>
</gene>
<accession>A0A0B7MG75</accession>
<reference evidence="2" key="1">
    <citation type="submission" date="2015-01" db="EMBL/GenBank/DDBJ databases">
        <authorList>
            <person name="Manzoor Shahid"/>
            <person name="Zubair Saima"/>
        </authorList>
    </citation>
    <scope>NUCLEOTIDE SEQUENCE [LARGE SCALE GENOMIC DNA]</scope>
    <source>
        <strain evidence="2">Sp3</strain>
    </source>
</reference>